<proteinExistence type="predicted"/>
<dbReference type="AlphaFoldDB" id="A0AA49GFC8"/>
<accession>A0AA49GFC8</accession>
<evidence type="ECO:0000313" key="2">
    <source>
        <dbReference type="Proteomes" id="UP001230496"/>
    </source>
</evidence>
<protein>
    <submittedName>
        <fullName evidence="1">Uncharacterized protein</fullName>
    </submittedName>
</protein>
<reference evidence="1 2" key="1">
    <citation type="submission" date="2023-08" db="EMBL/GenBank/DDBJ databases">
        <title>Comparative genomics and taxonomic characterization of three novel marine species of genus Marivirga.</title>
        <authorList>
            <person name="Muhammad N."/>
            <person name="Kim S.-G."/>
        </authorList>
    </citation>
    <scope>NUCLEOTIDE SEQUENCE [LARGE SCALE GENOMIC DNA]</scope>
    <source>
        <strain evidence="1 2">BDSF4-3</strain>
    </source>
</reference>
<dbReference type="Proteomes" id="UP001230496">
    <property type="component" value="Chromosome"/>
</dbReference>
<name>A0AA49GFC8_9BACT</name>
<dbReference type="RefSeq" id="WP_308349238.1">
    <property type="nucleotide sequence ID" value="NZ_CP129971.1"/>
</dbReference>
<organism evidence="1 2">
    <name type="scientific">Marivirga salinarum</name>
    <dbReference type="NCBI Taxonomy" id="3059078"/>
    <lineage>
        <taxon>Bacteria</taxon>
        <taxon>Pseudomonadati</taxon>
        <taxon>Bacteroidota</taxon>
        <taxon>Cytophagia</taxon>
        <taxon>Cytophagales</taxon>
        <taxon>Marivirgaceae</taxon>
        <taxon>Marivirga</taxon>
    </lineage>
</organism>
<gene>
    <name evidence="1" type="ORF">QYS49_12645</name>
</gene>
<sequence>MKEPNVLVKLEKDDFELSDQVSASAKTIRFLGIDFQRIFMKRTGSINNTSNVLNINYASIPVIGKVLTDKASSYALYELMYQNEGYDVIFYPQYEIKTTKPFLGLGFILNITEVKTKARLGKLK</sequence>
<dbReference type="EMBL" id="CP129971">
    <property type="protein sequence ID" value="WKK77846.2"/>
    <property type="molecule type" value="Genomic_DNA"/>
</dbReference>
<keyword evidence="2" id="KW-1185">Reference proteome</keyword>
<evidence type="ECO:0000313" key="1">
    <source>
        <dbReference type="EMBL" id="WKK77846.2"/>
    </source>
</evidence>
<dbReference type="KEGG" id="msaa:QYS49_12645"/>